<dbReference type="Proteomes" id="UP000002975">
    <property type="component" value="Unassembled WGS sequence"/>
</dbReference>
<dbReference type="InterPro" id="IPR008840">
    <property type="entry name" value="Sipho_Gp157"/>
</dbReference>
<reference evidence="1 2" key="1">
    <citation type="submission" date="2009-02" db="EMBL/GenBank/DDBJ databases">
        <title>The Genome Sequence of Fusobacterium sp. 3_1_5R.</title>
        <authorList>
            <consortium name="The Broad Institute Genome Sequencing Platform"/>
            <person name="Ward D."/>
            <person name="Young S.K."/>
            <person name="Kodira C.D."/>
            <person name="Zeng Q."/>
            <person name="Koehrsen M."/>
            <person name="Alvarado L."/>
            <person name="Berlin A."/>
            <person name="Borenstein D."/>
            <person name="Chen Z."/>
            <person name="Engels R."/>
            <person name="Freedman E."/>
            <person name="Gellesch M."/>
            <person name="Goldberg J."/>
            <person name="Griggs A."/>
            <person name="Gujja S."/>
            <person name="Heiman D."/>
            <person name="Hepburn T."/>
            <person name="Howarth C."/>
            <person name="Jen D."/>
            <person name="Larson L."/>
            <person name="Lewis B."/>
            <person name="Mehta T."/>
            <person name="Park D."/>
            <person name="Pearson M."/>
            <person name="Roberts A."/>
            <person name="Saif S."/>
            <person name="Shea T."/>
            <person name="Shenoy N."/>
            <person name="Sisk P."/>
            <person name="Stolte C."/>
            <person name="Sykes S."/>
            <person name="Walk T."/>
            <person name="White J."/>
            <person name="Yandava C."/>
            <person name="Allen-Vercoe E."/>
            <person name="Strauss J."/>
            <person name="Ambrose C."/>
            <person name="Lander E."/>
            <person name="Nusbaum C."/>
            <person name="Galagan J."/>
            <person name="Birren B."/>
        </authorList>
    </citation>
    <scope>NUCLEOTIDE SEQUENCE [LARGE SCALE GENOMIC DNA]</scope>
    <source>
        <strain evidence="1 2">3_1_5R</strain>
    </source>
</reference>
<dbReference type="RefSeq" id="WP_008802166.1">
    <property type="nucleotide sequence ID" value="NZ_GG657974.1"/>
</dbReference>
<accession>E5BHY2</accession>
<dbReference type="Pfam" id="PF05565">
    <property type="entry name" value="Sipho_Gp157"/>
    <property type="match status" value="1"/>
</dbReference>
<keyword evidence="2" id="KW-1185">Reference proteome</keyword>
<dbReference type="OrthoDB" id="89597at2"/>
<evidence type="ECO:0000313" key="2">
    <source>
        <dbReference type="Proteomes" id="UP000002975"/>
    </source>
</evidence>
<dbReference type="BioCyc" id="FSP469605-HMP:GTSP-1645-MONOMER"/>
<dbReference type="AlphaFoldDB" id="E5BHY2"/>
<protein>
    <submittedName>
        <fullName evidence="1">Siphovirus Gp157</fullName>
    </submittedName>
</protein>
<gene>
    <name evidence="1" type="ORF">FSBG_01602</name>
</gene>
<sequence>MNKLSLYQITEEMEALDSLYWENIDEETGEIKNAEVLEEFEKEIKNLLSSKGAQIIASQRQSKLFIEAAKSEIERLTKLKKSLERKEEFYKNYIIRSMEKANLIEIKTEIGKIKLTSGKGKVEIYDLGLLDDKFFKIKKEPMKTEIREALKAGLEVQGAKMIYENGLSIK</sequence>
<name>E5BHY2_9FUSO</name>
<evidence type="ECO:0000313" key="1">
    <source>
        <dbReference type="EMBL" id="EFS22105.1"/>
    </source>
</evidence>
<proteinExistence type="predicted"/>
<dbReference type="HOGENOM" id="CLU_124446_0_1_0"/>
<dbReference type="EMBL" id="GG657974">
    <property type="protein sequence ID" value="EFS22105.1"/>
    <property type="molecule type" value="Genomic_DNA"/>
</dbReference>
<organism evidence="1 2">
    <name type="scientific">Fusobacterium gonidiaformans 3-1-5R</name>
    <dbReference type="NCBI Taxonomy" id="469605"/>
    <lineage>
        <taxon>Bacteria</taxon>
        <taxon>Fusobacteriati</taxon>
        <taxon>Fusobacteriota</taxon>
        <taxon>Fusobacteriia</taxon>
        <taxon>Fusobacteriales</taxon>
        <taxon>Fusobacteriaceae</taxon>
        <taxon>Fusobacterium</taxon>
    </lineage>
</organism>